<dbReference type="GO" id="GO:0016538">
    <property type="term" value="F:cyclin-dependent protein serine/threonine kinase regulator activity"/>
    <property type="evidence" value="ECO:0007669"/>
    <property type="project" value="InterPro"/>
</dbReference>
<accession>A0AAD6GU33</accession>
<evidence type="ECO:0000256" key="1">
    <source>
        <dbReference type="SAM" id="MobiDB-lite"/>
    </source>
</evidence>
<dbReference type="SUPFAM" id="SSF47954">
    <property type="entry name" value="Cyclin-like"/>
    <property type="match status" value="2"/>
</dbReference>
<name>A0AAD6GU33_9EURO</name>
<dbReference type="InterPro" id="IPR036915">
    <property type="entry name" value="Cyclin-like_sf"/>
</dbReference>
<sequence length="416" mass="46854">MDQSQRIPAMPNPVVAAAQEKWMFTDEELERTPTRLDKIEREKEDYIRHRAVDYRAHAPVSDEIFLTRTIPDQAGDLMHPKVIAAVALFVAFKVDETMRRMKDFVVACCRVAMKKPDMVVDEQSKDYWKWRDLILQNESVMLEFLCFDLQLESPYRALWEYSLFFGSRTIDLYDTQPMLFSTTPHTPFSFPDDSQSRPWWEQIDVRIEDLIKSCKLIVKIYERVQQTLSKGYPDFAFSDTDPTDPTRLFNSNPTSFAHTPSHTSLTTPTATGEPGTPNGRKRSREPESHTADQKQPTPVPASLNGGRSPKRQRTISPMPGTTPASTNNSQAQPPRPRIPMRAMESTSQKPDLNSPRPSGEKAASTAPSASNQNPNTEEGEVEDDKTRAPESGDSRAQAQAPPSNHDEAGGSEEGEV</sequence>
<keyword evidence="3" id="KW-1185">Reference proteome</keyword>
<evidence type="ECO:0008006" key="4">
    <source>
        <dbReference type="Google" id="ProtNLM"/>
    </source>
</evidence>
<dbReference type="Gene3D" id="1.10.472.10">
    <property type="entry name" value="Cyclin-like"/>
    <property type="match status" value="1"/>
</dbReference>
<protein>
    <recommendedName>
        <fullName evidence="4">Cyclin N-terminal domain-containing protein</fullName>
    </recommendedName>
</protein>
<feature type="compositionally biased region" description="Basic and acidic residues" evidence="1">
    <location>
        <begin position="384"/>
        <end position="393"/>
    </location>
</feature>
<proteinExistence type="predicted"/>
<dbReference type="InterPro" id="IPR043198">
    <property type="entry name" value="Cyclin/Ssn8"/>
</dbReference>
<dbReference type="PANTHER" id="PTHR10026">
    <property type="entry name" value="CYCLIN"/>
    <property type="match status" value="1"/>
</dbReference>
<gene>
    <name evidence="2" type="ORF">N7450_005183</name>
</gene>
<dbReference type="AlphaFoldDB" id="A0AAD6GU33"/>
<feature type="region of interest" description="Disordered" evidence="1">
    <location>
        <begin position="232"/>
        <end position="416"/>
    </location>
</feature>
<dbReference type="EMBL" id="JAQJAC010000003">
    <property type="protein sequence ID" value="KAJ5591211.1"/>
    <property type="molecule type" value="Genomic_DNA"/>
</dbReference>
<dbReference type="Proteomes" id="UP001216150">
    <property type="component" value="Unassembled WGS sequence"/>
</dbReference>
<organism evidence="2 3">
    <name type="scientific">Penicillium hetheringtonii</name>
    <dbReference type="NCBI Taxonomy" id="911720"/>
    <lineage>
        <taxon>Eukaryota</taxon>
        <taxon>Fungi</taxon>
        <taxon>Dikarya</taxon>
        <taxon>Ascomycota</taxon>
        <taxon>Pezizomycotina</taxon>
        <taxon>Eurotiomycetes</taxon>
        <taxon>Eurotiomycetidae</taxon>
        <taxon>Eurotiales</taxon>
        <taxon>Aspergillaceae</taxon>
        <taxon>Penicillium</taxon>
    </lineage>
</organism>
<feature type="compositionally biased region" description="Polar residues" evidence="1">
    <location>
        <begin position="322"/>
        <end position="332"/>
    </location>
</feature>
<feature type="compositionally biased region" description="Polar residues" evidence="1">
    <location>
        <begin position="365"/>
        <end position="376"/>
    </location>
</feature>
<evidence type="ECO:0000313" key="3">
    <source>
        <dbReference type="Proteomes" id="UP001216150"/>
    </source>
</evidence>
<feature type="compositionally biased region" description="Low complexity" evidence="1">
    <location>
        <begin position="257"/>
        <end position="278"/>
    </location>
</feature>
<reference evidence="2 3" key="1">
    <citation type="journal article" date="2023" name="IMA Fungus">
        <title>Comparative genomic study of the Penicillium genus elucidates a diverse pangenome and 15 lateral gene transfer events.</title>
        <authorList>
            <person name="Petersen C."/>
            <person name="Sorensen T."/>
            <person name="Nielsen M.R."/>
            <person name="Sondergaard T.E."/>
            <person name="Sorensen J.L."/>
            <person name="Fitzpatrick D.A."/>
            <person name="Frisvad J.C."/>
            <person name="Nielsen K.L."/>
        </authorList>
    </citation>
    <scope>NUCLEOTIDE SEQUENCE [LARGE SCALE GENOMIC DNA]</scope>
    <source>
        <strain evidence="2 3">IBT 29057</strain>
    </source>
</reference>
<dbReference type="GO" id="GO:0006357">
    <property type="term" value="P:regulation of transcription by RNA polymerase II"/>
    <property type="evidence" value="ECO:0007669"/>
    <property type="project" value="InterPro"/>
</dbReference>
<evidence type="ECO:0000313" key="2">
    <source>
        <dbReference type="EMBL" id="KAJ5591211.1"/>
    </source>
</evidence>
<comment type="caution">
    <text evidence="2">The sequence shown here is derived from an EMBL/GenBank/DDBJ whole genome shotgun (WGS) entry which is preliminary data.</text>
</comment>